<reference evidence="1 2" key="1">
    <citation type="submission" date="2016-10" db="EMBL/GenBank/DDBJ databases">
        <authorList>
            <person name="de Groot N.N."/>
        </authorList>
    </citation>
    <scope>NUCLEOTIDE SEQUENCE [LARGE SCALE GENOMIC DNA]</scope>
    <source>
        <strain evidence="1 2">DSM 43794</strain>
    </source>
</reference>
<dbReference type="RefSeq" id="WP_106408607.1">
    <property type="nucleotide sequence ID" value="NZ_FNKK01000002.1"/>
</dbReference>
<dbReference type="STRING" id="35622.SAMN04489764_4446"/>
<dbReference type="EMBL" id="FNKK01000002">
    <property type="protein sequence ID" value="SDR24893.1"/>
    <property type="molecule type" value="Genomic_DNA"/>
</dbReference>
<dbReference type="Proteomes" id="UP000217103">
    <property type="component" value="Unassembled WGS sequence"/>
</dbReference>
<dbReference type="AlphaFoldDB" id="A0A1H1HHJ6"/>
<gene>
    <name evidence="1" type="ORF">SAMN04489764_4446</name>
</gene>
<organism evidence="1 2">
    <name type="scientific">Thermostaphylospora chromogena</name>
    <dbReference type="NCBI Taxonomy" id="35622"/>
    <lineage>
        <taxon>Bacteria</taxon>
        <taxon>Bacillati</taxon>
        <taxon>Actinomycetota</taxon>
        <taxon>Actinomycetes</taxon>
        <taxon>Streptosporangiales</taxon>
        <taxon>Thermomonosporaceae</taxon>
        <taxon>Thermostaphylospora</taxon>
    </lineage>
</organism>
<protein>
    <submittedName>
        <fullName evidence="1">Uncharacterized protein</fullName>
    </submittedName>
</protein>
<keyword evidence="2" id="KW-1185">Reference proteome</keyword>
<evidence type="ECO:0000313" key="1">
    <source>
        <dbReference type="EMBL" id="SDR24893.1"/>
    </source>
</evidence>
<sequence length="62" mass="6342">MSWIIAAVGLAFAGLVVLAVLSLRVLVAARALGRELARTRARLAAQNGRTPREASDISGAGG</sequence>
<proteinExistence type="predicted"/>
<evidence type="ECO:0000313" key="2">
    <source>
        <dbReference type="Proteomes" id="UP000217103"/>
    </source>
</evidence>
<name>A0A1H1HHJ6_9ACTN</name>
<accession>A0A1H1HHJ6</accession>